<sequence>MPTPHMKHPSSHSAEIPSFDADYSPTSELDISALRDHYTKGTRVPNKMVSPSHGSLNAAEWALLYKVYIPFLTLSQNISLDEHISPNIQRKMGKSEDLGNEPTKNTFNLISAINIAASQTVSMDDETEFPEHLK</sequence>
<evidence type="ECO:0000256" key="1">
    <source>
        <dbReference type="SAM" id="MobiDB-lite"/>
    </source>
</evidence>
<feature type="region of interest" description="Disordered" evidence="1">
    <location>
        <begin position="1"/>
        <end position="21"/>
    </location>
</feature>
<reference evidence="2" key="1">
    <citation type="submission" date="2021-03" db="EMBL/GenBank/DDBJ databases">
        <title>Draft genome sequence of rust myrtle Austropuccinia psidii MF-1, a brazilian biotype.</title>
        <authorList>
            <person name="Quecine M.C."/>
            <person name="Pachon D.M.R."/>
            <person name="Bonatelli M.L."/>
            <person name="Correr F.H."/>
            <person name="Franceschini L.M."/>
            <person name="Leite T.F."/>
            <person name="Margarido G.R.A."/>
            <person name="Almeida C.A."/>
            <person name="Ferrarezi J.A."/>
            <person name="Labate C.A."/>
        </authorList>
    </citation>
    <scope>NUCLEOTIDE SEQUENCE</scope>
    <source>
        <strain evidence="2">MF-1</strain>
    </source>
</reference>
<evidence type="ECO:0000313" key="3">
    <source>
        <dbReference type="Proteomes" id="UP000765509"/>
    </source>
</evidence>
<evidence type="ECO:0000313" key="2">
    <source>
        <dbReference type="EMBL" id="MBW0475657.1"/>
    </source>
</evidence>
<dbReference type="Proteomes" id="UP000765509">
    <property type="component" value="Unassembled WGS sequence"/>
</dbReference>
<feature type="compositionally biased region" description="Basic residues" evidence="1">
    <location>
        <begin position="1"/>
        <end position="10"/>
    </location>
</feature>
<gene>
    <name evidence="2" type="ORF">O181_015372</name>
</gene>
<dbReference type="AlphaFoldDB" id="A0A9Q3C210"/>
<dbReference type="OrthoDB" id="2507659at2759"/>
<name>A0A9Q3C210_9BASI</name>
<protein>
    <submittedName>
        <fullName evidence="2">Uncharacterized protein</fullName>
    </submittedName>
</protein>
<comment type="caution">
    <text evidence="2">The sequence shown here is derived from an EMBL/GenBank/DDBJ whole genome shotgun (WGS) entry which is preliminary data.</text>
</comment>
<accession>A0A9Q3C210</accession>
<keyword evidence="3" id="KW-1185">Reference proteome</keyword>
<dbReference type="EMBL" id="AVOT02004194">
    <property type="protein sequence ID" value="MBW0475657.1"/>
    <property type="molecule type" value="Genomic_DNA"/>
</dbReference>
<organism evidence="2 3">
    <name type="scientific">Austropuccinia psidii MF-1</name>
    <dbReference type="NCBI Taxonomy" id="1389203"/>
    <lineage>
        <taxon>Eukaryota</taxon>
        <taxon>Fungi</taxon>
        <taxon>Dikarya</taxon>
        <taxon>Basidiomycota</taxon>
        <taxon>Pucciniomycotina</taxon>
        <taxon>Pucciniomycetes</taxon>
        <taxon>Pucciniales</taxon>
        <taxon>Sphaerophragmiaceae</taxon>
        <taxon>Austropuccinia</taxon>
    </lineage>
</organism>
<proteinExistence type="predicted"/>